<dbReference type="SUPFAM" id="SSF52096">
    <property type="entry name" value="ClpP/crotonase"/>
    <property type="match status" value="1"/>
</dbReference>
<dbReference type="GO" id="GO:0004300">
    <property type="term" value="F:enoyl-CoA hydratase activity"/>
    <property type="evidence" value="ECO:0007669"/>
    <property type="project" value="UniProtKB-EC"/>
</dbReference>
<keyword evidence="3" id="KW-1185">Reference proteome</keyword>
<dbReference type="InterPro" id="IPR001753">
    <property type="entry name" value="Enoyl-CoA_hydra/iso"/>
</dbReference>
<dbReference type="Pfam" id="PF00378">
    <property type="entry name" value="ECH_1"/>
    <property type="match status" value="1"/>
</dbReference>
<dbReference type="NCBIfam" id="NF005804">
    <property type="entry name" value="PRK07659.1"/>
    <property type="match status" value="1"/>
</dbReference>
<dbReference type="EMBL" id="JAKTTI010000033">
    <property type="protein sequence ID" value="MCH1627102.1"/>
    <property type="molecule type" value="Genomic_DNA"/>
</dbReference>
<reference evidence="2" key="1">
    <citation type="submission" date="2022-02" db="EMBL/GenBank/DDBJ databases">
        <title>Fredinandcohnia quinoae sp. nov. isolated from Chenopodium quinoa seeds.</title>
        <authorList>
            <person name="Saati-Santamaria Z."/>
            <person name="Flores-Felix J.D."/>
            <person name="Igual J.M."/>
            <person name="Velazquez E."/>
            <person name="Garcia-Fraile P."/>
            <person name="Martinez-Molina E."/>
        </authorList>
    </citation>
    <scope>NUCLEOTIDE SEQUENCE</scope>
    <source>
        <strain evidence="2">SECRCQ15</strain>
    </source>
</reference>
<dbReference type="CDD" id="cd06558">
    <property type="entry name" value="crotonase-like"/>
    <property type="match status" value="1"/>
</dbReference>
<dbReference type="InterPro" id="IPR014748">
    <property type="entry name" value="Enoyl-CoA_hydra_C"/>
</dbReference>
<dbReference type="Gene3D" id="3.90.226.10">
    <property type="entry name" value="2-enoyl-CoA Hydratase, Chain A, domain 1"/>
    <property type="match status" value="1"/>
</dbReference>
<proteinExistence type="inferred from homology"/>
<comment type="similarity">
    <text evidence="1">Belongs to the enoyl-CoA hydratase/isomerase family.</text>
</comment>
<evidence type="ECO:0000313" key="3">
    <source>
        <dbReference type="Proteomes" id="UP001431131"/>
    </source>
</evidence>
<dbReference type="EC" id="4.2.1.17" evidence="2"/>
<evidence type="ECO:0000313" key="2">
    <source>
        <dbReference type="EMBL" id="MCH1627102.1"/>
    </source>
</evidence>
<keyword evidence="2" id="KW-0456">Lyase</keyword>
<dbReference type="Proteomes" id="UP001431131">
    <property type="component" value="Unassembled WGS sequence"/>
</dbReference>
<organism evidence="2 3">
    <name type="scientific">Fredinandcohnia quinoae</name>
    <dbReference type="NCBI Taxonomy" id="2918902"/>
    <lineage>
        <taxon>Bacteria</taxon>
        <taxon>Bacillati</taxon>
        <taxon>Bacillota</taxon>
        <taxon>Bacilli</taxon>
        <taxon>Bacillales</taxon>
        <taxon>Bacillaceae</taxon>
        <taxon>Fredinandcohnia</taxon>
    </lineage>
</organism>
<dbReference type="Gene3D" id="1.10.12.10">
    <property type="entry name" value="Lyase 2-enoyl-coa Hydratase, Chain A, domain 2"/>
    <property type="match status" value="1"/>
</dbReference>
<dbReference type="RefSeq" id="WP_240257023.1">
    <property type="nucleotide sequence ID" value="NZ_JAKTTI010000033.1"/>
</dbReference>
<comment type="caution">
    <text evidence="2">The sequence shown here is derived from an EMBL/GenBank/DDBJ whole genome shotgun (WGS) entry which is preliminary data.</text>
</comment>
<sequence>MTTETVFLHMDNRIAHLTLNRPQVLNAMDVDMLKELVQKLKEVAVNDEIDILILSGSGRGFSAGGDIKSMLSSSDESAFSPIMETISEMMTTLYTMPKLVISAIHGPAAGLGLSFALAADYIIADTHSVLAMNFIGIGLIPDGGGHFFMQKRLGESKAKQVIWDGKQMSADEALTLGLIDEVVREDLQGAVLKKVSNWLKKPVKAMVQTKLILAQSSLPELEKILELEKQGQQAMRRTADHQEGISAFLEKRQPNYVGR</sequence>
<dbReference type="PANTHER" id="PTHR43459">
    <property type="entry name" value="ENOYL-COA HYDRATASE"/>
    <property type="match status" value="1"/>
</dbReference>
<name>A0AAW5EAX1_9BACI</name>
<accession>A0AAW5EAX1</accession>
<dbReference type="AlphaFoldDB" id="A0AAW5EAX1"/>
<dbReference type="InterPro" id="IPR029045">
    <property type="entry name" value="ClpP/crotonase-like_dom_sf"/>
</dbReference>
<protein>
    <submittedName>
        <fullName evidence="2">Enoyl-CoA hydratase</fullName>
        <ecNumber evidence="2">4.2.1.17</ecNumber>
    </submittedName>
</protein>
<gene>
    <name evidence="2" type="ORF">MJG50_17350</name>
</gene>
<dbReference type="PANTHER" id="PTHR43459:SF1">
    <property type="entry name" value="EG:BACN32G11.4 PROTEIN"/>
    <property type="match status" value="1"/>
</dbReference>
<evidence type="ECO:0000256" key="1">
    <source>
        <dbReference type="ARBA" id="ARBA00005254"/>
    </source>
</evidence>